<dbReference type="SUPFAM" id="SSF53098">
    <property type="entry name" value="Ribonuclease H-like"/>
    <property type="match status" value="2"/>
</dbReference>
<evidence type="ECO:0000259" key="1">
    <source>
        <dbReference type="PROSITE" id="PS50994"/>
    </source>
</evidence>
<dbReference type="InterPro" id="IPR012337">
    <property type="entry name" value="RNaseH-like_sf"/>
</dbReference>
<dbReference type="GO" id="GO:0003964">
    <property type="term" value="F:RNA-directed DNA polymerase activity"/>
    <property type="evidence" value="ECO:0007669"/>
    <property type="project" value="UniProtKB-KW"/>
</dbReference>
<accession>A0A699KAI6</accession>
<dbReference type="GO" id="GO:0003676">
    <property type="term" value="F:nucleic acid binding"/>
    <property type="evidence" value="ECO:0007669"/>
    <property type="project" value="InterPro"/>
</dbReference>
<dbReference type="InterPro" id="IPR036397">
    <property type="entry name" value="RNaseH_sf"/>
</dbReference>
<name>A0A699KAI6_TANCI</name>
<dbReference type="AlphaFoldDB" id="A0A699KAI6"/>
<gene>
    <name evidence="2" type="ORF">Tci_656621</name>
</gene>
<keyword evidence="2" id="KW-0695">RNA-directed DNA polymerase</keyword>
<keyword evidence="2" id="KW-0808">Transferase</keyword>
<dbReference type="FunFam" id="3.30.420.10:FF:000032">
    <property type="entry name" value="Retrovirus-related Pol polyprotein from transposon 297-like Protein"/>
    <property type="match status" value="1"/>
</dbReference>
<feature type="domain" description="Integrase catalytic" evidence="1">
    <location>
        <begin position="1"/>
        <end position="151"/>
    </location>
</feature>
<keyword evidence="2" id="KW-0548">Nucleotidyltransferase</keyword>
<proteinExistence type="predicted"/>
<dbReference type="InterPro" id="IPR056924">
    <property type="entry name" value="SH3_Tf2-1"/>
</dbReference>
<dbReference type="Gene3D" id="3.30.420.10">
    <property type="entry name" value="Ribonuclease H-like superfamily/Ribonuclease H"/>
    <property type="match status" value="2"/>
</dbReference>
<sequence>MDFVRKLPRTSSGYDIIWVIVDRLTKSAHFLPMREDDSMDKLTKLYLKEVVTRHGIPVLIIFDRDPRFASNFWRAFQKALGTRLDMSTAYHSETDGQSEKTIQTLEDMLRACVIDFGNGWERYLPLVEFSYNNSYHASIKAAPFEALYGRKCRSPICWAEVEDAQLTGPEIIQETTEKIAQIKQRLQAACDFQKSYADIRRKPLEFQVGDKVMLKVSPWKGVVRFGKRGKLNPRYIGPFKVLAKMGTVAYRLELPQQLSRVHSTFQVSNLKKCLSNEPLAIPLDELHIDDKLRLVEEPVEIMDREAFQKALGTRLDMSTAYHLETDGQSERTIRTLEDMLHACVIEFGKGWERDLPLVEFSYNNSYHASIKAAPFEALYGRKCRSPVYWAEVGDAQLTGPEIIQETTEKIIQINNLKKFLSDEPLVILLDELHIDDKLRFIEEPVEIMDREIKQLRQRRILIIKVRWNSKRGPEFTWEWEDQFKQKYPPSLYKSSIFVHHKVLSFKDKALLMGGDCNISHF</sequence>
<dbReference type="GO" id="GO:0015074">
    <property type="term" value="P:DNA integration"/>
    <property type="evidence" value="ECO:0007669"/>
    <property type="project" value="InterPro"/>
</dbReference>
<evidence type="ECO:0000313" key="2">
    <source>
        <dbReference type="EMBL" id="GFA84649.1"/>
    </source>
</evidence>
<dbReference type="PANTHER" id="PTHR45835:SF99">
    <property type="entry name" value="CHROMO DOMAIN-CONTAINING PROTEIN-RELATED"/>
    <property type="match status" value="1"/>
</dbReference>
<dbReference type="InterPro" id="IPR001584">
    <property type="entry name" value="Integrase_cat-core"/>
</dbReference>
<comment type="caution">
    <text evidence="2">The sequence shown here is derived from an EMBL/GenBank/DDBJ whole genome shotgun (WGS) entry which is preliminary data.</text>
</comment>
<feature type="domain" description="Integrase catalytic" evidence="1">
    <location>
        <begin position="199"/>
        <end position="382"/>
    </location>
</feature>
<dbReference type="PANTHER" id="PTHR45835">
    <property type="entry name" value="YALI0A06105P"/>
    <property type="match status" value="1"/>
</dbReference>
<protein>
    <submittedName>
        <fullName evidence="2">Putative reverse transcriptase domain, ribonuclease H-like domain, aspartic peptidase domain protein</fullName>
    </submittedName>
</protein>
<organism evidence="2">
    <name type="scientific">Tanacetum cinerariifolium</name>
    <name type="common">Dalmatian daisy</name>
    <name type="synonym">Chrysanthemum cinerariifolium</name>
    <dbReference type="NCBI Taxonomy" id="118510"/>
    <lineage>
        <taxon>Eukaryota</taxon>
        <taxon>Viridiplantae</taxon>
        <taxon>Streptophyta</taxon>
        <taxon>Embryophyta</taxon>
        <taxon>Tracheophyta</taxon>
        <taxon>Spermatophyta</taxon>
        <taxon>Magnoliopsida</taxon>
        <taxon>eudicotyledons</taxon>
        <taxon>Gunneridae</taxon>
        <taxon>Pentapetalae</taxon>
        <taxon>asterids</taxon>
        <taxon>campanulids</taxon>
        <taxon>Asterales</taxon>
        <taxon>Asteraceae</taxon>
        <taxon>Asteroideae</taxon>
        <taxon>Anthemideae</taxon>
        <taxon>Anthemidinae</taxon>
        <taxon>Tanacetum</taxon>
    </lineage>
</organism>
<reference evidence="2" key="1">
    <citation type="journal article" date="2019" name="Sci. Rep.">
        <title>Draft genome of Tanacetum cinerariifolium, the natural source of mosquito coil.</title>
        <authorList>
            <person name="Yamashiro T."/>
            <person name="Shiraishi A."/>
            <person name="Satake H."/>
            <person name="Nakayama K."/>
        </authorList>
    </citation>
    <scope>NUCLEOTIDE SEQUENCE</scope>
</reference>
<dbReference type="EMBL" id="BKCJ010499392">
    <property type="protein sequence ID" value="GFA84649.1"/>
    <property type="molecule type" value="Genomic_DNA"/>
</dbReference>
<dbReference type="PROSITE" id="PS50994">
    <property type="entry name" value="INTEGRASE"/>
    <property type="match status" value="2"/>
</dbReference>
<dbReference type="Pfam" id="PF24626">
    <property type="entry name" value="SH3_Tf2-1"/>
    <property type="match status" value="1"/>
</dbReference>